<keyword evidence="4" id="KW-1185">Reference proteome</keyword>
<reference evidence="3 4" key="1">
    <citation type="submission" date="2019-07" db="EMBL/GenBank/DDBJ databases">
        <authorList>
            <person name="Kim J."/>
        </authorList>
    </citation>
    <scope>NUCLEOTIDE SEQUENCE [LARGE SCALE GENOMIC DNA]</scope>
    <source>
        <strain evidence="3 4">JC52</strain>
    </source>
</reference>
<sequence length="436" mass="47968">MITIRSASSAMEREPLRSPFGFKGGYLTELWQSLVRLESDQGEEGIGLGVQSVLWSDREVFIRSGELGGNRLMQQVTRTMIAAARGLAFETPLDLLDQLLPLAQAYADEMNGQRVSRTFVLNSLVPVDQAAWMLSAIRAGSSDLAALVPNPVRDALGYRHTALANIPVVAYGMSAEDIRKLLDDGYFLLKLKIGSDPEQDGDPEKMLAWDCKRLQLVHELAISYKTPYTESGHIAYYIDANGRYDTKDRLLRLLDYADQIGALERILLLEEPFPEEQKMDVSDVPVRLAADESVHSVLDAIERMDLGYGAMALKPIAKTMSLSLQVAMAAKTRGVPCFGADLTVNPMMVDWNKSLAARLAPLPGLKVGALESNGPQNYANWELMQTYHPAHGKSWTRTELGLFPVTDEFFAVSGGVFAASRHYLAVLQSDSDGQGV</sequence>
<accession>A0A559K515</accession>
<feature type="domain" description="Enolase C-terminal" evidence="2">
    <location>
        <begin position="175"/>
        <end position="338"/>
    </location>
</feature>
<comment type="caution">
    <text evidence="3">The sequence shown here is derived from an EMBL/GenBank/DDBJ whole genome shotgun (WGS) entry which is preliminary data.</text>
</comment>
<dbReference type="Proteomes" id="UP000317036">
    <property type="component" value="Unassembled WGS sequence"/>
</dbReference>
<evidence type="ECO:0000313" key="3">
    <source>
        <dbReference type="EMBL" id="TVY07235.1"/>
    </source>
</evidence>
<protein>
    <submittedName>
        <fullName evidence="3">L-alanine-DL-glutamate epimerase</fullName>
    </submittedName>
</protein>
<proteinExistence type="predicted"/>
<dbReference type="AlphaFoldDB" id="A0A559K515"/>
<dbReference type="EMBL" id="VNJI01000040">
    <property type="protein sequence ID" value="TVY07235.1"/>
    <property type="molecule type" value="Genomic_DNA"/>
</dbReference>
<name>A0A559K515_9BACL</name>
<dbReference type="RefSeq" id="WP_144852061.1">
    <property type="nucleotide sequence ID" value="NZ_VNJI01000040.1"/>
</dbReference>
<dbReference type="GO" id="GO:0046872">
    <property type="term" value="F:metal ion binding"/>
    <property type="evidence" value="ECO:0007669"/>
    <property type="project" value="UniProtKB-KW"/>
</dbReference>
<dbReference type="InterPro" id="IPR036849">
    <property type="entry name" value="Enolase-like_C_sf"/>
</dbReference>
<gene>
    <name evidence="3" type="ORF">FPZ49_24690</name>
</gene>
<dbReference type="Pfam" id="PF13378">
    <property type="entry name" value="MR_MLE_C"/>
    <property type="match status" value="1"/>
</dbReference>
<dbReference type="Gene3D" id="3.20.20.120">
    <property type="entry name" value="Enolase-like C-terminal domain"/>
    <property type="match status" value="1"/>
</dbReference>
<evidence type="ECO:0000313" key="4">
    <source>
        <dbReference type="Proteomes" id="UP000317036"/>
    </source>
</evidence>
<evidence type="ECO:0000259" key="2">
    <source>
        <dbReference type="Pfam" id="PF13378"/>
    </source>
</evidence>
<dbReference type="SUPFAM" id="SSF51604">
    <property type="entry name" value="Enolase C-terminal domain-like"/>
    <property type="match status" value="1"/>
</dbReference>
<dbReference type="OrthoDB" id="1099889at2"/>
<evidence type="ECO:0000256" key="1">
    <source>
        <dbReference type="ARBA" id="ARBA00022723"/>
    </source>
</evidence>
<organism evidence="3 4">
    <name type="scientific">Paenibacillus cremeus</name>
    <dbReference type="NCBI Taxonomy" id="2163881"/>
    <lineage>
        <taxon>Bacteria</taxon>
        <taxon>Bacillati</taxon>
        <taxon>Bacillota</taxon>
        <taxon>Bacilli</taxon>
        <taxon>Bacillales</taxon>
        <taxon>Paenibacillaceae</taxon>
        <taxon>Paenibacillus</taxon>
    </lineage>
</organism>
<dbReference type="InterPro" id="IPR029065">
    <property type="entry name" value="Enolase_C-like"/>
</dbReference>
<keyword evidence="1" id="KW-0479">Metal-binding</keyword>